<evidence type="ECO:0000313" key="2">
    <source>
        <dbReference type="EMBL" id="AUO18694.1"/>
    </source>
</evidence>
<dbReference type="SUPFAM" id="SSF47090">
    <property type="entry name" value="PGBD-like"/>
    <property type="match status" value="1"/>
</dbReference>
<dbReference type="KEGG" id="mpec:B9O19_00511"/>
<protein>
    <recommendedName>
        <fullName evidence="1">Peptidoglycan binding-like domain-containing protein</fullName>
    </recommendedName>
</protein>
<dbReference type="Proteomes" id="UP000235589">
    <property type="component" value="Chromosome"/>
</dbReference>
<dbReference type="EMBL" id="CP020991">
    <property type="protein sequence ID" value="AUO18694.1"/>
    <property type="molecule type" value="Genomic_DNA"/>
</dbReference>
<dbReference type="InterPro" id="IPR002477">
    <property type="entry name" value="Peptidoglycan-bd-like"/>
</dbReference>
<keyword evidence="3" id="KW-1185">Reference proteome</keyword>
<sequence>MWSINDDMRNIFELQVMLRELNRTLGIRLINPDGIFDHETTEAVTQVQKIAGIEPPNGEVDLLTWNEIVSLFRG</sequence>
<dbReference type="InterPro" id="IPR036366">
    <property type="entry name" value="PGBDSf"/>
</dbReference>
<dbReference type="OrthoDB" id="1859318at2"/>
<proteinExistence type="predicted"/>
<organism evidence="2 3">
    <name type="scientific">Monoglobus pectinilyticus</name>
    <dbReference type="NCBI Taxonomy" id="1981510"/>
    <lineage>
        <taxon>Bacteria</taxon>
        <taxon>Bacillati</taxon>
        <taxon>Bacillota</taxon>
        <taxon>Clostridia</taxon>
        <taxon>Monoglobales</taxon>
        <taxon>Monoglobaceae</taxon>
        <taxon>Monoglobus</taxon>
    </lineage>
</organism>
<reference evidence="2 3" key="1">
    <citation type="submission" date="2017-04" db="EMBL/GenBank/DDBJ databases">
        <title>Monoglobus pectinilyticus 14 draft genome.</title>
        <authorList>
            <person name="Kim C."/>
            <person name="Rosendale D.I."/>
            <person name="Kelly W.J."/>
            <person name="Tannock G.W."/>
            <person name="Patchett M.L."/>
            <person name="Jordens J.Z."/>
        </authorList>
    </citation>
    <scope>NUCLEOTIDE SEQUENCE [LARGE SCALE GENOMIC DNA]</scope>
    <source>
        <strain evidence="2 3">14</strain>
    </source>
</reference>
<feature type="domain" description="Peptidoglycan binding-like" evidence="1">
    <location>
        <begin position="11"/>
        <end position="66"/>
    </location>
</feature>
<evidence type="ECO:0000259" key="1">
    <source>
        <dbReference type="Pfam" id="PF01471"/>
    </source>
</evidence>
<gene>
    <name evidence="2" type="ORF">B9O19_00511</name>
</gene>
<dbReference type="GeneID" id="98061932"/>
<dbReference type="AlphaFoldDB" id="A0A2K9P0B2"/>
<dbReference type="InterPro" id="IPR036365">
    <property type="entry name" value="PGBD-like_sf"/>
</dbReference>
<dbReference type="RefSeq" id="WP_158648897.1">
    <property type="nucleotide sequence ID" value="NZ_CP020991.1"/>
</dbReference>
<name>A0A2K9P0B2_9FIRM</name>
<dbReference type="Pfam" id="PF01471">
    <property type="entry name" value="PG_binding_1"/>
    <property type="match status" value="1"/>
</dbReference>
<dbReference type="Gene3D" id="1.10.101.10">
    <property type="entry name" value="PGBD-like superfamily/PGBD"/>
    <property type="match status" value="1"/>
</dbReference>
<evidence type="ECO:0000313" key="3">
    <source>
        <dbReference type="Proteomes" id="UP000235589"/>
    </source>
</evidence>
<accession>A0A2K9P0B2</accession>